<feature type="region of interest" description="Disordered" evidence="1">
    <location>
        <begin position="798"/>
        <end position="828"/>
    </location>
</feature>
<feature type="compositionally biased region" description="Basic and acidic residues" evidence="1">
    <location>
        <begin position="291"/>
        <end position="306"/>
    </location>
</feature>
<sequence>MCRPASTVQQILDELHPVHDGHRRAALQMRDAADVRRYDHLRLGLLQLRELALAQLVRERRLRERIGARGAAAQMAVGGQPNFDAEPLQQPLDLAAQLLAVLQRARRMIGDGMDSAPARERDQLGLEAAEQLGCVLRQLDDAARLVRVGRIAAQQVRVLAHRRAAAGRVHHDRFDAALDVRPPRVDVASRIVERFIVIAQMQPDRAAAAGFRRDHGFDAERIQHARGRDVDVRHHRRLHAAREHQHAALAPRARPREQARARRHLVAQPLRQQRPHVLAEPHHGREHGRVRHEAREQAPHDPLRQRPRHLRLDDLAADVDEPAVLDARRAGRLATAAREAAVEVLLRAARDFRALEHLLDQVDASARAVELVAEQLVGRAGRGAEAAVHAPAQDRVGVVAVGRVADEIGEVRLHRALEIGVEPAAVEDARRIERRLQAAVDFHQRRGQRREHARAPVVAFARAKERRVAARLFRAHAHRLRVGVGDPPALRAAPFHHLRAGQVHRLGDRRQRQPPQRMARRERREERVVLLAHAFPEALGLDRVDGFAAEHGLRALHGRLRARQAQHERAVAPRARGQRKRAARPFVELAHRVGRAHVELQRELGGGDGQHLDRQLEHQPERAERARHQPRHVVARDVLHDLPAEAQPVAAPVQDRHAEHEIARRARRRAARAGEARRHRAAERRDAPEMRRLERQHLAALGERRLELGERRARARGDDELGRVVRHDAVMRARIEDFPVERLAVPVLRAAAAYAQRAAARRGVADARGPACDDVVLFHGVVFRCSFRSILPGRRDRTVGPNPYDPLGARARRQKRGRSGCGSSPPRTCIRPYSAQRARVGMPLSGFSSSGGSNARLIAKNASHSSRENCTHIEFSFSTPTPCSPVTVPPNSTQVSRMSAPNASARCSSSTSFALNRMSGCMLPSPAWNTLMQRSPYFVSICSMRARSGPIARRGTVPSMQ</sequence>
<evidence type="ECO:0000256" key="1">
    <source>
        <dbReference type="SAM" id="MobiDB-lite"/>
    </source>
</evidence>
<feature type="compositionally biased region" description="Basic and acidic residues" evidence="1">
    <location>
        <begin position="610"/>
        <end position="627"/>
    </location>
</feature>
<reference evidence="2 3" key="1">
    <citation type="submission" date="2005-09" db="EMBL/GenBank/DDBJ databases">
        <authorList>
            <person name="Woods D.E."/>
            <person name="Nierman W.C."/>
        </authorList>
    </citation>
    <scope>NUCLEOTIDE SEQUENCE [LARGE SCALE GENOMIC DNA]</scope>
    <source>
        <strain evidence="2 3">1710b</strain>
    </source>
</reference>
<dbReference type="HOGENOM" id="CLU_307498_0_0_4"/>
<gene>
    <name evidence="2" type="ordered locus">BURPS1710b_3344</name>
</gene>
<accession>Q3JNY9</accession>
<dbReference type="EnsemblBacteria" id="ABA49505">
    <property type="protein sequence ID" value="ABA49505"/>
    <property type="gene ID" value="BURPS1710b_3344"/>
</dbReference>
<proteinExistence type="predicted"/>
<dbReference type="AlphaFoldDB" id="Q3JNY9"/>
<dbReference type="KEGG" id="bpm:BURPS1710b_3344"/>
<feature type="region of interest" description="Disordered" evidence="1">
    <location>
        <begin position="605"/>
        <end position="629"/>
    </location>
</feature>
<evidence type="ECO:0000313" key="3">
    <source>
        <dbReference type="Proteomes" id="UP000002700"/>
    </source>
</evidence>
<feature type="compositionally biased region" description="Basic residues" evidence="1">
    <location>
        <begin position="665"/>
        <end position="682"/>
    </location>
</feature>
<feature type="region of interest" description="Disordered" evidence="1">
    <location>
        <begin position="664"/>
        <end position="687"/>
    </location>
</feature>
<feature type="region of interest" description="Disordered" evidence="1">
    <location>
        <begin position="276"/>
        <end position="306"/>
    </location>
</feature>
<protein>
    <submittedName>
        <fullName evidence="2">Uncharacterized protein</fullName>
    </submittedName>
</protein>
<evidence type="ECO:0000313" key="2">
    <source>
        <dbReference type="EMBL" id="ABA49505.1"/>
    </source>
</evidence>
<organism evidence="2 3">
    <name type="scientific">Burkholderia pseudomallei (strain 1710b)</name>
    <dbReference type="NCBI Taxonomy" id="320372"/>
    <lineage>
        <taxon>Bacteria</taxon>
        <taxon>Pseudomonadati</taxon>
        <taxon>Pseudomonadota</taxon>
        <taxon>Betaproteobacteria</taxon>
        <taxon>Burkholderiales</taxon>
        <taxon>Burkholderiaceae</taxon>
        <taxon>Burkholderia</taxon>
        <taxon>pseudomallei group</taxon>
    </lineage>
</organism>
<dbReference type="Proteomes" id="UP000002700">
    <property type="component" value="Chromosome I"/>
</dbReference>
<dbReference type="EMBL" id="CP000124">
    <property type="protein sequence ID" value="ABA49505.1"/>
    <property type="molecule type" value="Genomic_DNA"/>
</dbReference>
<name>Q3JNY9_BURP1</name>